<dbReference type="Proteomes" id="UP001209570">
    <property type="component" value="Unassembled WGS sequence"/>
</dbReference>
<evidence type="ECO:0000313" key="1">
    <source>
        <dbReference type="EMBL" id="KAJ0391995.1"/>
    </source>
</evidence>
<gene>
    <name evidence="1" type="ORF">P43SY_010487</name>
</gene>
<comment type="caution">
    <text evidence="1">The sequence shown here is derived from an EMBL/GenBank/DDBJ whole genome shotgun (WGS) entry which is preliminary data.</text>
</comment>
<protein>
    <recommendedName>
        <fullName evidence="3">DDE-1 domain-containing protein</fullName>
    </recommendedName>
</protein>
<dbReference type="AlphaFoldDB" id="A0AAD5LA09"/>
<keyword evidence="2" id="KW-1185">Reference proteome</keyword>
<dbReference type="PANTHER" id="PTHR40866:SF1">
    <property type="entry name" value="BED-TYPE DOMAIN-CONTAINING PROTEIN"/>
    <property type="match status" value="1"/>
</dbReference>
<organism evidence="1 2">
    <name type="scientific">Pythium insidiosum</name>
    <name type="common">Pythiosis disease agent</name>
    <dbReference type="NCBI Taxonomy" id="114742"/>
    <lineage>
        <taxon>Eukaryota</taxon>
        <taxon>Sar</taxon>
        <taxon>Stramenopiles</taxon>
        <taxon>Oomycota</taxon>
        <taxon>Peronosporomycetes</taxon>
        <taxon>Pythiales</taxon>
        <taxon>Pythiaceae</taxon>
        <taxon>Pythium</taxon>
    </lineage>
</organism>
<dbReference type="PANTHER" id="PTHR40866">
    <property type="entry name" value="BED-TYPE DOMAIN-CONTAINING PROTEIN"/>
    <property type="match status" value="1"/>
</dbReference>
<dbReference type="InterPro" id="IPR012337">
    <property type="entry name" value="RNaseH-like_sf"/>
</dbReference>
<proteinExistence type="predicted"/>
<sequence>MDSRVWKEYVKHVLSYDIDEPSVFLLDNFNSHVSEEGKNLVARKAGSTVYPLPANRNIGCNVCNTRKQAPYLGYSNSVSHLAAKHPSYAADFDDLQRRGSATMDDFGFVDDRTSDIAKWMKWVVARNLPLSEVETRSVVTMQPITARTLNPFHVTSKVGASISAEIGSSFGLMLDGWTSHSIHFLGLFVVGMDGDDRRQRLLAPSPMEEGQGADAHAAYIETILRLYNKTPDMVRFLDGDNCSTNQCLATKMDVPLIGCASHRFNLAVSRFLEDYSDLISQVQNLMISLRHVNNTAALAKITDLKPIKSNATRWS</sequence>
<evidence type="ECO:0000313" key="2">
    <source>
        <dbReference type="Proteomes" id="UP001209570"/>
    </source>
</evidence>
<evidence type="ECO:0008006" key="3">
    <source>
        <dbReference type="Google" id="ProtNLM"/>
    </source>
</evidence>
<dbReference type="SUPFAM" id="SSF53098">
    <property type="entry name" value="Ribonuclease H-like"/>
    <property type="match status" value="1"/>
</dbReference>
<reference evidence="1" key="1">
    <citation type="submission" date="2021-12" db="EMBL/GenBank/DDBJ databases">
        <title>Prjna785345.</title>
        <authorList>
            <person name="Rujirawat T."/>
            <person name="Krajaejun T."/>
        </authorList>
    </citation>
    <scope>NUCLEOTIDE SEQUENCE</scope>
    <source>
        <strain evidence="1">Pi057C3</strain>
    </source>
</reference>
<name>A0AAD5LA09_PYTIN</name>
<dbReference type="EMBL" id="JAKCXM010000758">
    <property type="protein sequence ID" value="KAJ0391995.1"/>
    <property type="molecule type" value="Genomic_DNA"/>
</dbReference>
<accession>A0AAD5LA09</accession>